<evidence type="ECO:0000313" key="2">
    <source>
        <dbReference type="EMBL" id="OAA66727.1"/>
    </source>
</evidence>
<feature type="region of interest" description="Disordered" evidence="1">
    <location>
        <begin position="1"/>
        <end position="141"/>
    </location>
</feature>
<accession>A0A167YV56</accession>
<evidence type="ECO:0000256" key="1">
    <source>
        <dbReference type="SAM" id="MobiDB-lite"/>
    </source>
</evidence>
<name>A0A167YV56_9HYPO</name>
<dbReference type="AlphaFoldDB" id="A0A167YV56"/>
<keyword evidence="3" id="KW-1185">Reference proteome</keyword>
<gene>
    <name evidence="2" type="ORF">SPI_01303</name>
</gene>
<dbReference type="Proteomes" id="UP000076874">
    <property type="component" value="Unassembled WGS sequence"/>
</dbReference>
<sequence>MGNLCGSVDKSDDAFARPGRTLGSAGAGPARDEGTRPIPAGAASTQKAPKTAPVPPRVGGPARTLGSGAGAGASSDPAAADAQRRAAAAAEARNTPKTTGKLGSKLEAQRRESRLDTLKKASDTEVRRREMDAAAEAASHN</sequence>
<dbReference type="EMBL" id="AZHD01000002">
    <property type="protein sequence ID" value="OAA66727.1"/>
    <property type="molecule type" value="Genomic_DNA"/>
</dbReference>
<evidence type="ECO:0000313" key="3">
    <source>
        <dbReference type="Proteomes" id="UP000076874"/>
    </source>
</evidence>
<organism evidence="2 3">
    <name type="scientific">Niveomyces insectorum RCEF 264</name>
    <dbReference type="NCBI Taxonomy" id="1081102"/>
    <lineage>
        <taxon>Eukaryota</taxon>
        <taxon>Fungi</taxon>
        <taxon>Dikarya</taxon>
        <taxon>Ascomycota</taxon>
        <taxon>Pezizomycotina</taxon>
        <taxon>Sordariomycetes</taxon>
        <taxon>Hypocreomycetidae</taxon>
        <taxon>Hypocreales</taxon>
        <taxon>Cordycipitaceae</taxon>
        <taxon>Niveomyces</taxon>
    </lineage>
</organism>
<proteinExistence type="predicted"/>
<feature type="compositionally biased region" description="Basic and acidic residues" evidence="1">
    <location>
        <begin position="107"/>
        <end position="132"/>
    </location>
</feature>
<feature type="compositionally biased region" description="Low complexity" evidence="1">
    <location>
        <begin position="62"/>
        <end position="93"/>
    </location>
</feature>
<protein>
    <submittedName>
        <fullName evidence="2">Uncharacterized protein</fullName>
    </submittedName>
</protein>
<dbReference type="OrthoDB" id="5415072at2759"/>
<comment type="caution">
    <text evidence="2">The sequence shown here is derived from an EMBL/GenBank/DDBJ whole genome shotgun (WGS) entry which is preliminary data.</text>
</comment>
<reference evidence="2 3" key="1">
    <citation type="journal article" date="2016" name="Genome Biol. Evol.">
        <title>Divergent and convergent evolution of fungal pathogenicity.</title>
        <authorList>
            <person name="Shang Y."/>
            <person name="Xiao G."/>
            <person name="Zheng P."/>
            <person name="Cen K."/>
            <person name="Zhan S."/>
            <person name="Wang C."/>
        </authorList>
    </citation>
    <scope>NUCLEOTIDE SEQUENCE [LARGE SCALE GENOMIC DNA]</scope>
    <source>
        <strain evidence="2 3">RCEF 264</strain>
    </source>
</reference>